<evidence type="ECO:0000256" key="2">
    <source>
        <dbReference type="ARBA" id="ARBA00029447"/>
    </source>
</evidence>
<proteinExistence type="inferred from homology"/>
<dbReference type="PANTHER" id="PTHR43531">
    <property type="entry name" value="PROTEIN ICFG"/>
    <property type="match status" value="1"/>
</dbReference>
<dbReference type="Proteomes" id="UP000069935">
    <property type="component" value="Chromosome 3"/>
</dbReference>
<reference evidence="9" key="1">
    <citation type="submission" date="2015-12" db="EMBL/GenBank/DDBJ databases">
        <title>Complete Genome Sequence of Azospirillum thiophilum BV-S.</title>
        <authorList>
            <person name="Fomenkov A."/>
            <person name="Vincze T."/>
            <person name="Grabovich M."/>
            <person name="Dubinina G."/>
            <person name="Orlova M."/>
            <person name="Belousova E."/>
            <person name="Roberts R.J."/>
        </authorList>
    </citation>
    <scope>NUCLEOTIDE SEQUENCE [LARGE SCALE GENOMIC DNA]</scope>
    <source>
        <strain evidence="9">BV-S</strain>
    </source>
</reference>
<evidence type="ECO:0000259" key="6">
    <source>
        <dbReference type="PROSITE" id="PS50111"/>
    </source>
</evidence>
<feature type="compositionally biased region" description="Gly residues" evidence="4">
    <location>
        <begin position="174"/>
        <end position="187"/>
    </location>
</feature>
<evidence type="ECO:0000256" key="1">
    <source>
        <dbReference type="ARBA" id="ARBA00022500"/>
    </source>
</evidence>
<dbReference type="InterPro" id="IPR004089">
    <property type="entry name" value="MCPsignal_dom"/>
</dbReference>
<dbReference type="Pfam" id="PF00672">
    <property type="entry name" value="HAMP"/>
    <property type="match status" value="1"/>
</dbReference>
<accession>A0AAC8W1Z5</accession>
<evidence type="ECO:0000313" key="8">
    <source>
        <dbReference type="EMBL" id="ALG73431.1"/>
    </source>
</evidence>
<dbReference type="InterPro" id="IPR051310">
    <property type="entry name" value="MCP_chemotaxis"/>
</dbReference>
<evidence type="ECO:0008006" key="10">
    <source>
        <dbReference type="Google" id="ProtNLM"/>
    </source>
</evidence>
<dbReference type="Gene3D" id="6.10.340.10">
    <property type="match status" value="1"/>
</dbReference>
<keyword evidence="1" id="KW-0145">Chemotaxis</keyword>
<sequence length="628" mass="66403">MSIATRLGLTALLFLVPTAYGSWLQYRTTQDAIDRARMEAEGAAYLRGIDGVYAALTRSLVLRRPVLTGDLAQALGDLRQRHGGAFPGDPDIAALSLEAEALVRSKDRSAAKVETRRTLRRMVQQIASRSGIILDSELATYALGDIFALRLTDLREQFIELRRMDVAGDAAAGGRPGGQSGGQSGGRSGERRLDAALITGRIETLLVSIEDSLAAATGPQGMPAIRAALDESFQPFGMLVGRALAVMDEPEGEAVEGEAALMGAALDAIDRFGQSANGHFVALVNERADRLRQEYLRTVAIGGGLSLLALLGVVLLVRVGVIAPLRRMTEALGRLADGDMTVQVPAARFADEIAALAAAMRRFKRALEDSRTLSRAVVDSTMQVSVATGQAATAIAQVSDGAHGHMASVERLRRAFLEMQDAMKAVAVVAHTGQEHSRISAERLGESMTDMEAMTAAVREIAGMSSEINRVTATIGKLAAHSNILSLNASIEASRAGEHGRGFSVVAASVGTLAQQTLALAQEIAGLAQRSHDRIARGLEVAAAVGRRMQEVSTAIAENDLLSQTIVDQVAQQRQGVDRIEAALLELVDISQSNASAAEQIAATMHGLAALTDDTRQRAETVMGDPQG</sequence>
<dbReference type="AlphaFoldDB" id="A0AAC8W1Z5"/>
<dbReference type="PANTHER" id="PTHR43531:SF11">
    <property type="entry name" value="METHYL-ACCEPTING CHEMOTAXIS PROTEIN 3"/>
    <property type="match status" value="1"/>
</dbReference>
<dbReference type="Gene3D" id="1.10.287.950">
    <property type="entry name" value="Methyl-accepting chemotaxis protein"/>
    <property type="match status" value="1"/>
</dbReference>
<evidence type="ECO:0000256" key="3">
    <source>
        <dbReference type="PROSITE-ProRule" id="PRU00284"/>
    </source>
</evidence>
<dbReference type="PROSITE" id="PS50885">
    <property type="entry name" value="HAMP"/>
    <property type="match status" value="1"/>
</dbReference>
<evidence type="ECO:0000256" key="5">
    <source>
        <dbReference type="SAM" id="Phobius"/>
    </source>
</evidence>
<dbReference type="SUPFAM" id="SSF58104">
    <property type="entry name" value="Methyl-accepting chemotaxis protein (MCP) signaling domain"/>
    <property type="match status" value="1"/>
</dbReference>
<keyword evidence="9" id="KW-1185">Reference proteome</keyword>
<keyword evidence="5" id="KW-1133">Transmembrane helix</keyword>
<dbReference type="Pfam" id="PF00015">
    <property type="entry name" value="MCPsignal"/>
    <property type="match status" value="1"/>
</dbReference>
<comment type="similarity">
    <text evidence="2">Belongs to the methyl-accepting chemotaxis (MCP) protein family.</text>
</comment>
<keyword evidence="5" id="KW-0812">Transmembrane</keyword>
<evidence type="ECO:0000259" key="7">
    <source>
        <dbReference type="PROSITE" id="PS50885"/>
    </source>
</evidence>
<feature type="domain" description="Methyl-accepting transducer" evidence="6">
    <location>
        <begin position="380"/>
        <end position="609"/>
    </location>
</feature>
<dbReference type="SMART" id="SM00283">
    <property type="entry name" value="MA"/>
    <property type="match status" value="1"/>
</dbReference>
<dbReference type="KEGG" id="ati:AL072_20625"/>
<name>A0AAC8W1Z5_9PROT</name>
<evidence type="ECO:0000313" key="9">
    <source>
        <dbReference type="Proteomes" id="UP000069935"/>
    </source>
</evidence>
<dbReference type="CDD" id="cd06225">
    <property type="entry name" value="HAMP"/>
    <property type="match status" value="1"/>
</dbReference>
<keyword evidence="5" id="KW-0472">Membrane</keyword>
<dbReference type="InterPro" id="IPR003660">
    <property type="entry name" value="HAMP_dom"/>
</dbReference>
<dbReference type="SMART" id="SM00304">
    <property type="entry name" value="HAMP"/>
    <property type="match status" value="1"/>
</dbReference>
<dbReference type="GO" id="GO:0006935">
    <property type="term" value="P:chemotaxis"/>
    <property type="evidence" value="ECO:0007669"/>
    <property type="project" value="UniProtKB-KW"/>
</dbReference>
<dbReference type="EMBL" id="CP012403">
    <property type="protein sequence ID" value="ALG73431.1"/>
    <property type="molecule type" value="Genomic_DNA"/>
</dbReference>
<feature type="domain" description="HAMP" evidence="7">
    <location>
        <begin position="319"/>
        <end position="372"/>
    </location>
</feature>
<evidence type="ECO:0000256" key="4">
    <source>
        <dbReference type="SAM" id="MobiDB-lite"/>
    </source>
</evidence>
<feature type="transmembrane region" description="Helical" evidence="5">
    <location>
        <begin position="295"/>
        <end position="317"/>
    </location>
</feature>
<organism evidence="8 9">
    <name type="scientific">Azospirillum thiophilum</name>
    <dbReference type="NCBI Taxonomy" id="528244"/>
    <lineage>
        <taxon>Bacteria</taxon>
        <taxon>Pseudomonadati</taxon>
        <taxon>Pseudomonadota</taxon>
        <taxon>Alphaproteobacteria</taxon>
        <taxon>Rhodospirillales</taxon>
        <taxon>Azospirillaceae</taxon>
        <taxon>Azospirillum</taxon>
    </lineage>
</organism>
<gene>
    <name evidence="8" type="ORF">AL072_20625</name>
</gene>
<dbReference type="GO" id="GO:0007165">
    <property type="term" value="P:signal transduction"/>
    <property type="evidence" value="ECO:0007669"/>
    <property type="project" value="UniProtKB-KW"/>
</dbReference>
<dbReference type="GO" id="GO:0005886">
    <property type="term" value="C:plasma membrane"/>
    <property type="evidence" value="ECO:0007669"/>
    <property type="project" value="TreeGrafter"/>
</dbReference>
<reference evidence="8 9" key="2">
    <citation type="journal article" date="2016" name="Genome Announc.">
        <title>Complete Genome Sequence of a Strain of Azospirillum thiophilum Isolated from a Sulfide Spring.</title>
        <authorList>
            <person name="Fomenkov A."/>
            <person name="Vincze T."/>
            <person name="Grabovich M."/>
            <person name="Anton B.P."/>
            <person name="Dubinina G."/>
            <person name="Orlova M."/>
            <person name="Belousova E."/>
            <person name="Roberts R.J."/>
        </authorList>
    </citation>
    <scope>NUCLEOTIDE SEQUENCE [LARGE SCALE GENOMIC DNA]</scope>
    <source>
        <strain evidence="8 9">BV-S</strain>
    </source>
</reference>
<dbReference type="GO" id="GO:0004888">
    <property type="term" value="F:transmembrane signaling receptor activity"/>
    <property type="evidence" value="ECO:0007669"/>
    <property type="project" value="TreeGrafter"/>
</dbReference>
<feature type="region of interest" description="Disordered" evidence="4">
    <location>
        <begin position="169"/>
        <end position="189"/>
    </location>
</feature>
<keyword evidence="3" id="KW-0807">Transducer</keyword>
<protein>
    <recommendedName>
        <fullName evidence="10">Chemotaxis protein</fullName>
    </recommendedName>
</protein>
<dbReference type="PROSITE" id="PS50111">
    <property type="entry name" value="CHEMOTAXIS_TRANSDUC_2"/>
    <property type="match status" value="1"/>
</dbReference>